<dbReference type="InterPro" id="IPR050553">
    <property type="entry name" value="Thioredoxin_ResA/DsbE_sf"/>
</dbReference>
<sequence length="144" mass="16237">MSLQLGSLLPSLDGGTEWLNPLENKIGFDGPIFIHFWSLSCDSCRATLQEVGDLFRAFRDDTSCLSIHMPRNGDDQNLYEVRAVAAKAGITVPLCMDGNQDIANTFGIRFMPAYFIFDKEQELRYKQQGSTSISTLRRRLGRLQ</sequence>
<dbReference type="Proteomes" id="UP000568839">
    <property type="component" value="Unassembled WGS sequence"/>
</dbReference>
<accession>A0A841PNT6</accession>
<evidence type="ECO:0000259" key="2">
    <source>
        <dbReference type="Pfam" id="PF00578"/>
    </source>
</evidence>
<proteinExistence type="predicted"/>
<evidence type="ECO:0000313" key="4">
    <source>
        <dbReference type="Proteomes" id="UP000568839"/>
    </source>
</evidence>
<name>A0A841PNT6_9BACL</name>
<protein>
    <submittedName>
        <fullName evidence="3">Thiol-disulfide isomerase/thioredoxin</fullName>
    </submittedName>
</protein>
<comment type="caution">
    <text evidence="3">The sequence shown here is derived from an EMBL/GenBank/DDBJ whole genome shotgun (WGS) entry which is preliminary data.</text>
</comment>
<keyword evidence="4" id="KW-1185">Reference proteome</keyword>
<keyword evidence="3" id="KW-0413">Isomerase</keyword>
<dbReference type="GO" id="GO:0016491">
    <property type="term" value="F:oxidoreductase activity"/>
    <property type="evidence" value="ECO:0007669"/>
    <property type="project" value="InterPro"/>
</dbReference>
<organism evidence="3 4">
    <name type="scientific">Geomicrobium halophilum</name>
    <dbReference type="NCBI Taxonomy" id="549000"/>
    <lineage>
        <taxon>Bacteria</taxon>
        <taxon>Bacillati</taxon>
        <taxon>Bacillota</taxon>
        <taxon>Bacilli</taxon>
        <taxon>Bacillales</taxon>
        <taxon>Geomicrobium</taxon>
    </lineage>
</organism>
<feature type="domain" description="Alkyl hydroperoxide reductase subunit C/ Thiol specific antioxidant" evidence="2">
    <location>
        <begin position="30"/>
        <end position="125"/>
    </location>
</feature>
<dbReference type="PANTHER" id="PTHR42852:SF12">
    <property type="entry name" value="THIOL-DISULFIDE OXIDOREDUCTASE YKUV"/>
    <property type="match status" value="1"/>
</dbReference>
<reference evidence="3 4" key="1">
    <citation type="submission" date="2020-08" db="EMBL/GenBank/DDBJ databases">
        <title>Genomic Encyclopedia of Type Strains, Phase IV (KMG-IV): sequencing the most valuable type-strain genomes for metagenomic binning, comparative biology and taxonomic classification.</title>
        <authorList>
            <person name="Goeker M."/>
        </authorList>
    </citation>
    <scope>NUCLEOTIDE SEQUENCE [LARGE SCALE GENOMIC DNA]</scope>
    <source>
        <strain evidence="3 4">DSM 21769</strain>
    </source>
</reference>
<dbReference type="GO" id="GO:0016853">
    <property type="term" value="F:isomerase activity"/>
    <property type="evidence" value="ECO:0007669"/>
    <property type="project" value="UniProtKB-KW"/>
</dbReference>
<dbReference type="InterPro" id="IPR000866">
    <property type="entry name" value="AhpC/TSA"/>
</dbReference>
<dbReference type="RefSeq" id="WP_184403335.1">
    <property type="nucleotide sequence ID" value="NZ_JACHHJ010000001.1"/>
</dbReference>
<dbReference type="EMBL" id="JACHHJ010000001">
    <property type="protein sequence ID" value="MBB6449454.1"/>
    <property type="molecule type" value="Genomic_DNA"/>
</dbReference>
<dbReference type="InterPro" id="IPR036249">
    <property type="entry name" value="Thioredoxin-like_sf"/>
</dbReference>
<gene>
    <name evidence="3" type="ORF">HNR44_001403</name>
</gene>
<dbReference type="GO" id="GO:0016209">
    <property type="term" value="F:antioxidant activity"/>
    <property type="evidence" value="ECO:0007669"/>
    <property type="project" value="InterPro"/>
</dbReference>
<dbReference type="SUPFAM" id="SSF52833">
    <property type="entry name" value="Thioredoxin-like"/>
    <property type="match status" value="1"/>
</dbReference>
<dbReference type="CDD" id="cd02966">
    <property type="entry name" value="TlpA_like_family"/>
    <property type="match status" value="1"/>
</dbReference>
<dbReference type="PANTHER" id="PTHR42852">
    <property type="entry name" value="THIOL:DISULFIDE INTERCHANGE PROTEIN DSBE"/>
    <property type="match status" value="1"/>
</dbReference>
<evidence type="ECO:0000313" key="3">
    <source>
        <dbReference type="EMBL" id="MBB6449454.1"/>
    </source>
</evidence>
<dbReference type="Gene3D" id="3.40.30.10">
    <property type="entry name" value="Glutaredoxin"/>
    <property type="match status" value="1"/>
</dbReference>
<dbReference type="AlphaFoldDB" id="A0A841PNT6"/>
<evidence type="ECO:0000256" key="1">
    <source>
        <dbReference type="ARBA" id="ARBA00023157"/>
    </source>
</evidence>
<keyword evidence="1" id="KW-1015">Disulfide bond</keyword>
<dbReference type="Pfam" id="PF00578">
    <property type="entry name" value="AhpC-TSA"/>
    <property type="match status" value="1"/>
</dbReference>